<keyword evidence="4" id="KW-0808">Transferase</keyword>
<reference evidence="11 12" key="3">
    <citation type="submission" date="2019-09" db="EMBL/GenBank/DDBJ databases">
        <title>Comparative analysis of L. crispatus genomes revealed niche specific adaptation to different host and body sites.</title>
        <authorList>
            <person name="Pan M."/>
            <person name="Hidalgo-Cantabrana C."/>
            <person name="Barrangou R."/>
        </authorList>
    </citation>
    <scope>NUCLEOTIDE SEQUENCE [LARGE SCALE GENOMIC DNA]</scope>
    <source>
        <strain evidence="3 12">NCK2488</strain>
        <strain evidence="2 11">NCK973</strain>
    </source>
</reference>
<dbReference type="EMBL" id="CP047142">
    <property type="protein sequence ID" value="QHQ67888.1"/>
    <property type="molecule type" value="Genomic_DNA"/>
</dbReference>
<organism evidence="4 9">
    <name type="scientific">Lactobacillus crispatus</name>
    <dbReference type="NCBI Taxonomy" id="47770"/>
    <lineage>
        <taxon>Bacteria</taxon>
        <taxon>Bacillati</taxon>
        <taxon>Bacillota</taxon>
        <taxon>Bacilli</taxon>
        <taxon>Lactobacillales</taxon>
        <taxon>Lactobacillaceae</taxon>
        <taxon>Lactobacillus</taxon>
    </lineage>
</organism>
<evidence type="ECO:0000313" key="12">
    <source>
        <dbReference type="Proteomes" id="UP000324504"/>
    </source>
</evidence>
<dbReference type="Proteomes" id="UP000464915">
    <property type="component" value="Chromosome"/>
</dbReference>
<name>A0A125P6A8_9LACO</name>
<evidence type="ECO:0000313" key="3">
    <source>
        <dbReference type="EMBL" id="KAA8812164.1"/>
    </source>
</evidence>
<reference evidence="1" key="7">
    <citation type="submission" date="2021-09" db="EMBL/GenBank/DDBJ databases">
        <authorList>
            <person name="Gilroy R."/>
        </authorList>
    </citation>
    <scope>NUCLEOTIDE SEQUENCE</scope>
    <source>
        <strain evidence="1">CHK194-22301</strain>
    </source>
</reference>
<dbReference type="Proteomes" id="UP000231914">
    <property type="component" value="Unassembled WGS sequence"/>
</dbReference>
<dbReference type="Proteomes" id="UP000067598">
    <property type="component" value="Unassembled WGS sequence"/>
</dbReference>
<dbReference type="EMBL" id="LJGP01000017">
    <property type="protein sequence ID" value="KWU03859.1"/>
    <property type="molecule type" value="Genomic_DNA"/>
</dbReference>
<evidence type="ECO:0000313" key="10">
    <source>
        <dbReference type="Proteomes" id="UP000231914"/>
    </source>
</evidence>
<sequence>MTTKIEKISPKIYKVTDNDKHLGTISTYHNLFHNKYIYLKFNLSDYSVNIPFSKIVQAEHQALQVMIDSNENPIVDFLLRNGFICKRHCYTLTVNKKDLKIEINNKLSLHFFNTESPDYRTCCQLLYKYYKQVHQSVSPLTANIDTFIQEVPTKTGYYSTNELGEIDNLVFTENNEIAYICSWDRFSSNNFIETILVKMFQNYPSIFFEADDTDWMAYQLLSYFKINKNNSFNTYIFPN</sequence>
<evidence type="ECO:0000313" key="1">
    <source>
        <dbReference type="EMBL" id="HJF09940.1"/>
    </source>
</evidence>
<evidence type="ECO:0000313" key="11">
    <source>
        <dbReference type="Proteomes" id="UP000322051"/>
    </source>
</evidence>
<evidence type="ECO:0000313" key="8">
    <source>
        <dbReference type="EMBL" id="QHQ67888.1"/>
    </source>
</evidence>
<dbReference type="GO" id="GO:0016740">
    <property type="term" value="F:transferase activity"/>
    <property type="evidence" value="ECO:0007669"/>
    <property type="project" value="UniProtKB-KW"/>
</dbReference>
<dbReference type="EMBL" id="VUAV01000045">
    <property type="protein sequence ID" value="KAA8812164.1"/>
    <property type="molecule type" value="Genomic_DNA"/>
</dbReference>
<reference evidence="4 9" key="1">
    <citation type="journal article" date="2016" name="Microbiology (Mosc.)">
        <title>Comparison of Lactobacillus crispatus isolates from Lactobacillus-dominated vaginal microbiomes with isolates from microbiomes containing bacterial vaginosis-associated bacteria.</title>
        <authorList>
            <person name="Abdelmaksoud A.A."/>
            <person name="Koparde V.N."/>
            <person name="Sheth N.U."/>
            <person name="Serrano M.G."/>
            <person name="Glascock A.L."/>
            <person name="Fettweis J.M."/>
            <person name="Strauss Iii J.F."/>
            <person name="Buck G.A."/>
            <person name="Jefferson K.K."/>
        </authorList>
    </citation>
    <scope>NUCLEOTIDE SEQUENCE [LARGE SCALE GENOMIC DNA]</scope>
    <source>
        <strain evidence="4 9">VMC3</strain>
    </source>
</reference>
<evidence type="ECO:0000313" key="13">
    <source>
        <dbReference type="Proteomes" id="UP000464915"/>
    </source>
</evidence>
<dbReference type="EMBL" id="DYXB01000067">
    <property type="protein sequence ID" value="HJF09940.1"/>
    <property type="molecule type" value="Genomic_DNA"/>
</dbReference>
<evidence type="ECO:0000313" key="5">
    <source>
        <dbReference type="EMBL" id="MBI1708198.1"/>
    </source>
</evidence>
<dbReference type="EMBL" id="JACCPP010000021">
    <property type="protein sequence ID" value="MBI1708198.1"/>
    <property type="molecule type" value="Genomic_DNA"/>
</dbReference>
<reference evidence="1" key="6">
    <citation type="journal article" date="2021" name="PeerJ">
        <title>Extensive microbial diversity within the chicken gut microbiome revealed by metagenomics and culture.</title>
        <authorList>
            <person name="Gilroy R."/>
            <person name="Ravi A."/>
            <person name="Getino M."/>
            <person name="Pursley I."/>
            <person name="Horton D.L."/>
            <person name="Alikhan N.F."/>
            <person name="Baker D."/>
            <person name="Gharbi K."/>
            <person name="Hall N."/>
            <person name="Watson M."/>
            <person name="Adriaenssens E.M."/>
            <person name="Foster-Nyarko E."/>
            <person name="Jarju S."/>
            <person name="Secka A."/>
            <person name="Antonio M."/>
            <person name="Oren A."/>
            <person name="Chaudhuri R.R."/>
            <person name="La Ragione R."/>
            <person name="Hildebrand F."/>
            <person name="Pallen M.J."/>
        </authorList>
    </citation>
    <scope>NUCLEOTIDE SEQUENCE</scope>
    <source>
        <strain evidence="1">CHK194-22301</strain>
    </source>
</reference>
<evidence type="ECO:0000313" key="6">
    <source>
        <dbReference type="EMBL" id="MDT9608846.1"/>
    </source>
</evidence>
<evidence type="ECO:0000313" key="7">
    <source>
        <dbReference type="EMBL" id="PJZ08666.1"/>
    </source>
</evidence>
<accession>A0A125P6A8</accession>
<dbReference type="PATRIC" id="fig|47770.28.peg.449"/>
<evidence type="ECO:0000313" key="2">
    <source>
        <dbReference type="EMBL" id="KAA8798812.1"/>
    </source>
</evidence>
<dbReference type="Proteomes" id="UP001194414">
    <property type="component" value="Unassembled WGS sequence"/>
</dbReference>
<reference evidence="7 10" key="2">
    <citation type="submission" date="2016-10" db="EMBL/GenBank/DDBJ databases">
        <title>WGS of isloates from the oral cavity of healthy individuals.</title>
        <authorList>
            <person name="Sharma S."/>
            <person name="Pal V.K."/>
            <person name="Patil P.B."/>
            <person name="Korpole S."/>
            <person name="Grover V."/>
        </authorList>
    </citation>
    <scope>NUCLEOTIDE SEQUENCE [LARGE SCALE GENOMIC DNA]</scope>
    <source>
        <strain evidence="7 10">DISK12</strain>
    </source>
</reference>
<reference evidence="6" key="8">
    <citation type="submission" date="2023-08" db="EMBL/GenBank/DDBJ databases">
        <title>Lactobacillus from the Female Urinary Tract.</title>
        <authorList>
            <person name="Stegman N."/>
            <person name="Jackson B."/>
            <person name="Steiling M."/>
            <person name="Sedano C."/>
            <person name="Wolfe A."/>
            <person name="Putonti C."/>
        </authorList>
    </citation>
    <scope>NUCLEOTIDE SEQUENCE</scope>
    <source>
        <strain evidence="6">UMB5661</strain>
    </source>
</reference>
<evidence type="ECO:0000313" key="9">
    <source>
        <dbReference type="Proteomes" id="UP000067598"/>
    </source>
</evidence>
<accession>A0A6P1TY81</accession>
<dbReference type="Proteomes" id="UP001253287">
    <property type="component" value="Unassembled WGS sequence"/>
</dbReference>
<dbReference type="Proteomes" id="UP000324504">
    <property type="component" value="Unassembled WGS sequence"/>
</dbReference>
<dbReference type="AlphaFoldDB" id="A0A125P6A8"/>
<dbReference type="GeneID" id="69823656"/>
<evidence type="ECO:0000313" key="4">
    <source>
        <dbReference type="EMBL" id="KWU03859.1"/>
    </source>
</evidence>
<proteinExistence type="predicted"/>
<reference evidence="8 13" key="4">
    <citation type="submission" date="2019-12" db="EMBL/GenBank/DDBJ databases">
        <title>Complete Genome Sequences of Lactobacillus strains, C25 and P38, Isolated from Chicken Cecum.</title>
        <authorList>
            <person name="Hassan H.M."/>
            <person name="Mendoza M."/>
            <person name="Rezvani M."/>
            <person name="Koci M.D."/>
            <person name="Dickey A.N."/>
            <person name="Scholl E.H."/>
        </authorList>
    </citation>
    <scope>NUCLEOTIDE SEQUENCE [LARGE SCALE GENOMIC DNA]</scope>
    <source>
        <strain evidence="8 13">C25</strain>
    </source>
</reference>
<gene>
    <name evidence="4" type="ORF">AEL95_05275</name>
    <name evidence="7" type="ORF">BHU41_03750</name>
    <name evidence="2" type="ORF">F1C02_03290</name>
    <name evidence="3" type="ORF">F1C09_07555</name>
    <name evidence="8" type="ORF">GSR61_04575</name>
    <name evidence="5" type="ORF">HYQ56_1179</name>
    <name evidence="1" type="ORF">K8V23_03975</name>
    <name evidence="6" type="ORF">RON39_01685</name>
</gene>
<dbReference type="Proteomes" id="UP000784793">
    <property type="component" value="Unassembled WGS sequence"/>
</dbReference>
<reference evidence="5" key="5">
    <citation type="submission" date="2020-07" db="EMBL/GenBank/DDBJ databases">
        <title>Comparative genomics analyses of Lactobacillus crispatus isolated from different ecological niches.</title>
        <authorList>
            <person name="Mancino W."/>
            <person name="Mancabelli L."/>
            <person name="Lugli G.A."/>
            <person name="Milani C."/>
            <person name="Viappiani A."/>
            <person name="Anzalone R."/>
            <person name="Longhi G."/>
            <person name="Ventura M."/>
            <person name="Turroni F."/>
        </authorList>
    </citation>
    <scope>NUCLEOTIDE SEQUENCE</scope>
    <source>
        <strain evidence="5">LB65</strain>
    </source>
</reference>
<dbReference type="RefSeq" id="WP_057726910.1">
    <property type="nucleotide sequence ID" value="NZ_AP025162.1"/>
</dbReference>
<protein>
    <submittedName>
        <fullName evidence="4">GNAT family acetyltransferase</fullName>
    </submittedName>
</protein>
<dbReference type="EMBL" id="JAVTXN010000005">
    <property type="protein sequence ID" value="MDT9608846.1"/>
    <property type="molecule type" value="Genomic_DNA"/>
</dbReference>
<dbReference type="Proteomes" id="UP000322051">
    <property type="component" value="Unassembled WGS sequence"/>
</dbReference>
<dbReference type="EMBL" id="MKXG01000431">
    <property type="protein sequence ID" value="PJZ08666.1"/>
    <property type="molecule type" value="Genomic_DNA"/>
</dbReference>
<dbReference type="EMBL" id="VUAO01000006">
    <property type="protein sequence ID" value="KAA8798812.1"/>
    <property type="molecule type" value="Genomic_DNA"/>
</dbReference>